<dbReference type="GO" id="GO:0006284">
    <property type="term" value="P:base-excision repair"/>
    <property type="evidence" value="ECO:0007669"/>
    <property type="project" value="InterPro"/>
</dbReference>
<keyword evidence="2" id="KW-0255">Endonuclease</keyword>
<organism evidence="2 3">
    <name type="scientific">Denitrobaculum tricleocarpae</name>
    <dbReference type="NCBI Taxonomy" id="2591009"/>
    <lineage>
        <taxon>Bacteria</taxon>
        <taxon>Pseudomonadati</taxon>
        <taxon>Pseudomonadota</taxon>
        <taxon>Alphaproteobacteria</taxon>
        <taxon>Rhodospirillales</taxon>
        <taxon>Rhodospirillaceae</taxon>
        <taxon>Denitrobaculum</taxon>
    </lineage>
</organism>
<dbReference type="Pfam" id="PF00730">
    <property type="entry name" value="HhH-GPD"/>
    <property type="match status" value="1"/>
</dbReference>
<evidence type="ECO:0000313" key="2">
    <source>
        <dbReference type="EMBL" id="TQV75775.1"/>
    </source>
</evidence>
<dbReference type="InterPro" id="IPR003265">
    <property type="entry name" value="HhH-GPD_domain"/>
</dbReference>
<dbReference type="PANTHER" id="PTHR47203:SF1">
    <property type="entry name" value="HYPOTHETICAL BASE EXCISION DNA REPAIR PROTEIN (EUROFUNG)"/>
    <property type="match status" value="1"/>
</dbReference>
<dbReference type="AlphaFoldDB" id="A0A545TF11"/>
<comment type="caution">
    <text evidence="2">The sequence shown here is derived from an EMBL/GenBank/DDBJ whole genome shotgun (WGS) entry which is preliminary data.</text>
</comment>
<dbReference type="PANTHER" id="PTHR47203">
    <property type="match status" value="1"/>
</dbReference>
<dbReference type="Gene3D" id="1.10.1670.10">
    <property type="entry name" value="Helix-hairpin-Helix base-excision DNA repair enzymes (C-terminal)"/>
    <property type="match status" value="1"/>
</dbReference>
<dbReference type="OrthoDB" id="9800977at2"/>
<dbReference type="PIRSF" id="PIRSF001435">
    <property type="entry name" value="Nth"/>
    <property type="match status" value="1"/>
</dbReference>
<dbReference type="SUPFAM" id="SSF48150">
    <property type="entry name" value="DNA-glycosylase"/>
    <property type="match status" value="1"/>
</dbReference>
<sequence>MQLLLAFDDGAATFADIHSRLLTRFGRQGPWHHPDPVSQLVLGIVGGRTRGSVSLSAFETLMQRFGSWDAVRDARYAEVRKAIGTVTFPDNKTHYLQSALRQLTQMRGRLELEFLADWPVESALDWLERLPGVGRKVSAATLNFSSLKMKALVIDTHHLRVMKRLGLLRRQAGFAEAYRHLMPRLPDYWTAADVDEHHQLVKLLGQTTCHHDVPACADCPVAALCEKTTRDG</sequence>
<dbReference type="GO" id="GO:0004519">
    <property type="term" value="F:endonuclease activity"/>
    <property type="evidence" value="ECO:0007669"/>
    <property type="project" value="UniProtKB-KW"/>
</dbReference>
<dbReference type="Gene3D" id="1.10.340.30">
    <property type="entry name" value="Hypothetical protein, domain 2"/>
    <property type="match status" value="1"/>
</dbReference>
<protein>
    <submittedName>
        <fullName evidence="2">Endonuclease III</fullName>
    </submittedName>
</protein>
<evidence type="ECO:0000259" key="1">
    <source>
        <dbReference type="SMART" id="SM00478"/>
    </source>
</evidence>
<keyword evidence="2" id="KW-0540">Nuclease</keyword>
<dbReference type="RefSeq" id="WP_142898763.1">
    <property type="nucleotide sequence ID" value="NZ_ML660060.1"/>
</dbReference>
<evidence type="ECO:0000313" key="3">
    <source>
        <dbReference type="Proteomes" id="UP000315252"/>
    </source>
</evidence>
<keyword evidence="3" id="KW-1185">Reference proteome</keyword>
<dbReference type="Proteomes" id="UP000315252">
    <property type="component" value="Unassembled WGS sequence"/>
</dbReference>
<keyword evidence="2" id="KW-0378">Hydrolase</keyword>
<gene>
    <name evidence="2" type="ORF">FKG95_22960</name>
</gene>
<dbReference type="EMBL" id="VHSH01000009">
    <property type="protein sequence ID" value="TQV75775.1"/>
    <property type="molecule type" value="Genomic_DNA"/>
</dbReference>
<dbReference type="SMART" id="SM00478">
    <property type="entry name" value="ENDO3c"/>
    <property type="match status" value="1"/>
</dbReference>
<name>A0A545TF11_9PROT</name>
<dbReference type="InterPro" id="IPR011257">
    <property type="entry name" value="DNA_glycosylase"/>
</dbReference>
<dbReference type="InterPro" id="IPR023170">
    <property type="entry name" value="HhH_base_excis_C"/>
</dbReference>
<feature type="domain" description="HhH-GPD" evidence="1">
    <location>
        <begin position="45"/>
        <end position="207"/>
    </location>
</feature>
<reference evidence="2 3" key="1">
    <citation type="submission" date="2019-06" db="EMBL/GenBank/DDBJ databases">
        <title>Whole genome sequence for Rhodospirillaceae sp. R148.</title>
        <authorList>
            <person name="Wang G."/>
        </authorList>
    </citation>
    <scope>NUCLEOTIDE SEQUENCE [LARGE SCALE GENOMIC DNA]</scope>
    <source>
        <strain evidence="2 3">R148</strain>
    </source>
</reference>
<accession>A0A545TF11</accession>
<dbReference type="CDD" id="cd00056">
    <property type="entry name" value="ENDO3c"/>
    <property type="match status" value="1"/>
</dbReference>
<proteinExistence type="predicted"/>